<evidence type="ECO:0000259" key="9">
    <source>
        <dbReference type="PROSITE" id="PS51918"/>
    </source>
</evidence>
<evidence type="ECO:0000313" key="10">
    <source>
        <dbReference type="EMBL" id="RXH55199.1"/>
    </source>
</evidence>
<dbReference type="GO" id="GO:0051539">
    <property type="term" value="F:4 iron, 4 sulfur cluster binding"/>
    <property type="evidence" value="ECO:0007669"/>
    <property type="project" value="UniProtKB-KW"/>
</dbReference>
<dbReference type="SFLD" id="SFLDG01123">
    <property type="entry name" value="methyltransferase_(Class_B)"/>
    <property type="match status" value="1"/>
</dbReference>
<protein>
    <submittedName>
        <fullName evidence="10">Radical SAM domain protein</fullName>
    </submittedName>
</protein>
<dbReference type="SFLD" id="SFLDS00029">
    <property type="entry name" value="Radical_SAM"/>
    <property type="match status" value="1"/>
</dbReference>
<evidence type="ECO:0000313" key="11">
    <source>
        <dbReference type="Proteomes" id="UP000289437"/>
    </source>
</evidence>
<dbReference type="RefSeq" id="WP_128914855.1">
    <property type="nucleotide sequence ID" value="NZ_RDSM01000003.1"/>
</dbReference>
<keyword evidence="8" id="KW-0411">Iron-sulfur</keyword>
<dbReference type="SMART" id="SM00729">
    <property type="entry name" value="Elp3"/>
    <property type="match status" value="1"/>
</dbReference>
<keyword evidence="3" id="KW-0489">Methyltransferase</keyword>
<dbReference type="PANTHER" id="PTHR43409:SF7">
    <property type="entry name" value="BLL1977 PROTEIN"/>
    <property type="match status" value="1"/>
</dbReference>
<dbReference type="SUPFAM" id="SSF102114">
    <property type="entry name" value="Radical SAM enzymes"/>
    <property type="match status" value="1"/>
</dbReference>
<accession>A0A4Q0T082</accession>
<reference evidence="10 11" key="1">
    <citation type="submission" date="2018-11" db="EMBL/GenBank/DDBJ databases">
        <authorList>
            <person name="Mardanov A.V."/>
            <person name="Ravin N.V."/>
            <person name="Dedysh S.N."/>
        </authorList>
    </citation>
    <scope>NUCLEOTIDE SEQUENCE [LARGE SCALE GENOMIC DNA]</scope>
    <source>
        <strain evidence="10 11">AF10</strain>
    </source>
</reference>
<dbReference type="SFLD" id="SFLDG01082">
    <property type="entry name" value="B12-binding_domain_containing"/>
    <property type="match status" value="1"/>
</dbReference>
<proteinExistence type="predicted"/>
<dbReference type="Pfam" id="PF04055">
    <property type="entry name" value="Radical_SAM"/>
    <property type="match status" value="1"/>
</dbReference>
<dbReference type="GO" id="GO:0046872">
    <property type="term" value="F:metal ion binding"/>
    <property type="evidence" value="ECO:0007669"/>
    <property type="project" value="UniProtKB-KW"/>
</dbReference>
<evidence type="ECO:0000256" key="5">
    <source>
        <dbReference type="ARBA" id="ARBA00022691"/>
    </source>
</evidence>
<organism evidence="10 11">
    <name type="scientific">Granulicella sibirica</name>
    <dbReference type="NCBI Taxonomy" id="2479048"/>
    <lineage>
        <taxon>Bacteria</taxon>
        <taxon>Pseudomonadati</taxon>
        <taxon>Acidobacteriota</taxon>
        <taxon>Terriglobia</taxon>
        <taxon>Terriglobales</taxon>
        <taxon>Acidobacteriaceae</taxon>
        <taxon>Granulicella</taxon>
    </lineage>
</organism>
<dbReference type="InterPro" id="IPR006638">
    <property type="entry name" value="Elp3/MiaA/NifB-like_rSAM"/>
</dbReference>
<keyword evidence="6" id="KW-0479">Metal-binding</keyword>
<keyword evidence="7" id="KW-0408">Iron</keyword>
<keyword evidence="2" id="KW-0004">4Fe-4S</keyword>
<evidence type="ECO:0000256" key="8">
    <source>
        <dbReference type="ARBA" id="ARBA00023014"/>
    </source>
</evidence>
<dbReference type="InterPro" id="IPR034466">
    <property type="entry name" value="Methyltransferase_Class_B"/>
</dbReference>
<dbReference type="InterPro" id="IPR023404">
    <property type="entry name" value="rSAM_horseshoe"/>
</dbReference>
<evidence type="ECO:0000256" key="1">
    <source>
        <dbReference type="ARBA" id="ARBA00001966"/>
    </source>
</evidence>
<evidence type="ECO:0000256" key="2">
    <source>
        <dbReference type="ARBA" id="ARBA00022485"/>
    </source>
</evidence>
<dbReference type="AlphaFoldDB" id="A0A4Q0T082"/>
<dbReference type="Proteomes" id="UP000289437">
    <property type="component" value="Unassembled WGS sequence"/>
</dbReference>
<keyword evidence="4" id="KW-0808">Transferase</keyword>
<dbReference type="PROSITE" id="PS01278">
    <property type="entry name" value="MTTASE_RADICAL"/>
    <property type="match status" value="1"/>
</dbReference>
<sequence length="531" mass="59180">MSVHLVNPSDNSFGTAVITPRWLFVLAAATPAIAGDPILIDESLEQIVPESITPGDIVGISVHTGNALRGYEVGRMARKRGAWVVYGGIHATLFPEECFKLGNAHSVVTGDGDIAWGKAVVDCMNGAPEHIYDGGRIGGTDFLAARWDLMPKDKYMWASVQTIRGCPKHCSFCSVWRTDGQKPRQRQFQSVIDEIIDLRRIGFRFIALADDNFYPVTLTDLRLAREQGNTAKVEELTAIRDERFALMAELAKLPKDMVFFTQITMEAGEDGEYLDAMRKANIKGALVGVEAVTPEGLKAVFKDFNYSGEALARQLQTFKKHGVHVLGSFIFGLPTDKPATFDATVDMALKAGVTFAQFVMMTPFPGTVDFARWEKEQALAPEMVGDTPITRYWLIPTAIRPKMFTPHPSMSSSEISQRTQKVWDRFYDWPSIWERSACTPNLKARIAFMFLSKLYRQMYAGTGISTDSARRKKSKTWARWTAKQCRKLFSSPPMPELQSPVWDLSFVRKAPVFLQPALPVANGPFTVLSGD</sequence>
<evidence type="ECO:0000256" key="6">
    <source>
        <dbReference type="ARBA" id="ARBA00022723"/>
    </source>
</evidence>
<dbReference type="InterPro" id="IPR058240">
    <property type="entry name" value="rSAM_sf"/>
</dbReference>
<name>A0A4Q0T082_9BACT</name>
<dbReference type="EMBL" id="RDSM01000003">
    <property type="protein sequence ID" value="RXH55199.1"/>
    <property type="molecule type" value="Genomic_DNA"/>
</dbReference>
<dbReference type="Gene3D" id="3.80.30.20">
    <property type="entry name" value="tm_1862 like domain"/>
    <property type="match status" value="1"/>
</dbReference>
<feature type="domain" description="Radical SAM core" evidence="9">
    <location>
        <begin position="152"/>
        <end position="405"/>
    </location>
</feature>
<dbReference type="InterPro" id="IPR007197">
    <property type="entry name" value="rSAM"/>
</dbReference>
<dbReference type="InterPro" id="IPR051198">
    <property type="entry name" value="BchE-like"/>
</dbReference>
<evidence type="ECO:0000256" key="4">
    <source>
        <dbReference type="ARBA" id="ARBA00022679"/>
    </source>
</evidence>
<comment type="caution">
    <text evidence="10">The sequence shown here is derived from an EMBL/GenBank/DDBJ whole genome shotgun (WGS) entry which is preliminary data.</text>
</comment>
<dbReference type="Gene3D" id="3.40.50.280">
    <property type="entry name" value="Cobalamin-binding domain"/>
    <property type="match status" value="1"/>
</dbReference>
<evidence type="ECO:0000256" key="7">
    <source>
        <dbReference type="ARBA" id="ARBA00023004"/>
    </source>
</evidence>
<comment type="cofactor">
    <cofactor evidence="1">
        <name>[4Fe-4S] cluster</name>
        <dbReference type="ChEBI" id="CHEBI:49883"/>
    </cofactor>
</comment>
<dbReference type="OrthoDB" id="9801424at2"/>
<gene>
    <name evidence="10" type="ORF">GRAN_4303</name>
</gene>
<dbReference type="PROSITE" id="PS51918">
    <property type="entry name" value="RADICAL_SAM"/>
    <property type="match status" value="1"/>
</dbReference>
<dbReference type="GO" id="GO:0005829">
    <property type="term" value="C:cytosol"/>
    <property type="evidence" value="ECO:0007669"/>
    <property type="project" value="TreeGrafter"/>
</dbReference>
<keyword evidence="5" id="KW-0949">S-adenosyl-L-methionine</keyword>
<evidence type="ECO:0000256" key="3">
    <source>
        <dbReference type="ARBA" id="ARBA00022603"/>
    </source>
</evidence>
<keyword evidence="11" id="KW-1185">Reference proteome</keyword>
<dbReference type="GO" id="GO:0003824">
    <property type="term" value="F:catalytic activity"/>
    <property type="evidence" value="ECO:0007669"/>
    <property type="project" value="InterPro"/>
</dbReference>
<dbReference type="PANTHER" id="PTHR43409">
    <property type="entry name" value="ANAEROBIC MAGNESIUM-PROTOPORPHYRIN IX MONOMETHYL ESTER CYCLASE-RELATED"/>
    <property type="match status" value="1"/>
</dbReference>
<reference evidence="11" key="2">
    <citation type="submission" date="2019-02" db="EMBL/GenBank/DDBJ databases">
        <title>Granulicella sibirica sp. nov., a psychrotolerant acidobacterium isolated from an organic soil layer in forested tundra, West Siberia.</title>
        <authorList>
            <person name="Oshkin I.Y."/>
            <person name="Kulichevskaya I.S."/>
            <person name="Rijpstra W.I.C."/>
            <person name="Sinninghe Damste J.S."/>
            <person name="Rakitin A.L."/>
            <person name="Ravin N.V."/>
            <person name="Dedysh S.N."/>
        </authorList>
    </citation>
    <scope>NUCLEOTIDE SEQUENCE [LARGE SCALE GENOMIC DNA]</scope>
    <source>
        <strain evidence="11">AF10</strain>
    </source>
</reference>
<dbReference type="InterPro" id="IPR020612">
    <property type="entry name" value="Methylthiotransferase_CS"/>
</dbReference>